<gene>
    <name evidence="5" type="ORF">NMYAN_90069</name>
    <name evidence="6" type="ORF">SAMN05421880_13813</name>
</gene>
<sequence length="300" mass="31887">MKKILTLLTLAMFTFTLLPFDAEARRMGGGKSIGKQRDSINQQAAPKPAQSQSATSNSTAAPASAAAAGGASKWGGALAGLAAGGLLAALFMGGAFEGINMADILMLVVLAAVIFFIIRMLRRPRTDQASRPIQFSGAGVDRASGGFTPNTVAPAPAGDREISPVPSDTSGTVNSIPADFEVEPFLRNAKLSFIHLQEANGARDLESIREYTTPEMFAELSAQINDSNDPPQKTEVMFIDANLLDVTVTNDRAIASVRFNGQLRESPDAEPESFDEIWHIQKDLKGRNGAWLLAGIQQPS</sequence>
<evidence type="ECO:0000256" key="2">
    <source>
        <dbReference type="SAM" id="Phobius"/>
    </source>
</evidence>
<dbReference type="Proteomes" id="UP000199561">
    <property type="component" value="Unassembled WGS sequence"/>
</dbReference>
<evidence type="ECO:0000256" key="3">
    <source>
        <dbReference type="SAM" id="SignalP"/>
    </source>
</evidence>
<evidence type="ECO:0000313" key="5">
    <source>
        <dbReference type="EMBL" id="CAE6518827.1"/>
    </source>
</evidence>
<evidence type="ECO:0000313" key="7">
    <source>
        <dbReference type="Proteomes" id="UP000199561"/>
    </source>
</evidence>
<dbReference type="SUPFAM" id="SSF54427">
    <property type="entry name" value="NTF2-like"/>
    <property type="match status" value="1"/>
</dbReference>
<name>A0A1I4U3F6_9PROT</name>
<feature type="compositionally biased region" description="Low complexity" evidence="1">
    <location>
        <begin position="42"/>
        <end position="58"/>
    </location>
</feature>
<dbReference type="AlphaFoldDB" id="A0A1I4U3F6"/>
<reference evidence="5" key="2">
    <citation type="submission" date="2021-02" db="EMBL/GenBank/DDBJ databases">
        <authorList>
            <person name="Han P."/>
        </authorList>
    </citation>
    <scope>NUCLEOTIDE SEQUENCE</scope>
    <source>
        <strain evidence="5">Nitrosomonas nitrosa 18-3D</strain>
    </source>
</reference>
<evidence type="ECO:0000256" key="1">
    <source>
        <dbReference type="SAM" id="MobiDB-lite"/>
    </source>
</evidence>
<dbReference type="PANTHER" id="PTHR41542:SF1">
    <property type="entry name" value="BLL5807 PROTEIN"/>
    <property type="match status" value="1"/>
</dbReference>
<evidence type="ECO:0000313" key="6">
    <source>
        <dbReference type="EMBL" id="SFM83439.1"/>
    </source>
</evidence>
<dbReference type="STRING" id="52442.SAMN05421880_13813"/>
<evidence type="ECO:0000259" key="4">
    <source>
        <dbReference type="SMART" id="SM00978"/>
    </source>
</evidence>
<keyword evidence="7" id="KW-1185">Reference proteome</keyword>
<organism evidence="6 7">
    <name type="scientific">Nitrosomonas nitrosa</name>
    <dbReference type="NCBI Taxonomy" id="52442"/>
    <lineage>
        <taxon>Bacteria</taxon>
        <taxon>Pseudomonadati</taxon>
        <taxon>Pseudomonadota</taxon>
        <taxon>Betaproteobacteria</taxon>
        <taxon>Nitrosomonadales</taxon>
        <taxon>Nitrosomonadaceae</taxon>
        <taxon>Nitrosomonas</taxon>
    </lineage>
</organism>
<dbReference type="OrthoDB" id="5297955at2"/>
<feature type="signal peptide" evidence="3">
    <location>
        <begin position="1"/>
        <end position="24"/>
    </location>
</feature>
<feature type="domain" description="Tim44-like" evidence="4">
    <location>
        <begin position="169"/>
        <end position="298"/>
    </location>
</feature>
<dbReference type="EMBL" id="CAJNAP010000055">
    <property type="protein sequence ID" value="CAE6518827.1"/>
    <property type="molecule type" value="Genomic_DNA"/>
</dbReference>
<feature type="transmembrane region" description="Helical" evidence="2">
    <location>
        <begin position="104"/>
        <end position="121"/>
    </location>
</feature>
<accession>A0A1I4U3F6</accession>
<dbReference type="EMBL" id="FOUF01000038">
    <property type="protein sequence ID" value="SFM83439.1"/>
    <property type="molecule type" value="Genomic_DNA"/>
</dbReference>
<dbReference type="PANTHER" id="PTHR41542">
    <property type="entry name" value="BLL5807 PROTEIN"/>
    <property type="match status" value="1"/>
</dbReference>
<dbReference type="Proteomes" id="UP000601736">
    <property type="component" value="Unassembled WGS sequence"/>
</dbReference>
<keyword evidence="2" id="KW-0812">Transmembrane</keyword>
<keyword evidence="2" id="KW-0472">Membrane</keyword>
<dbReference type="Pfam" id="PF04280">
    <property type="entry name" value="Tim44"/>
    <property type="match status" value="1"/>
</dbReference>
<dbReference type="InterPro" id="IPR007379">
    <property type="entry name" value="Tim44-like_dom"/>
</dbReference>
<reference evidence="6 7" key="1">
    <citation type="submission" date="2016-10" db="EMBL/GenBank/DDBJ databases">
        <authorList>
            <person name="de Groot N.N."/>
        </authorList>
    </citation>
    <scope>NUCLEOTIDE SEQUENCE [LARGE SCALE GENOMIC DNA]</scope>
    <source>
        <strain evidence="6 7">Nm146</strain>
    </source>
</reference>
<feature type="chain" id="PRO_5042685686" evidence="3">
    <location>
        <begin position="25"/>
        <end position="300"/>
    </location>
</feature>
<dbReference type="InterPro" id="IPR032710">
    <property type="entry name" value="NTF2-like_dom_sf"/>
</dbReference>
<keyword evidence="2" id="KW-1133">Transmembrane helix</keyword>
<protein>
    <submittedName>
        <fullName evidence="6">Predicted lipid-binding transport protein, Tim44 family</fullName>
    </submittedName>
    <submittedName>
        <fullName evidence="5">Preprotein translocase subunit Tim44</fullName>
    </submittedName>
</protein>
<keyword evidence="3" id="KW-0732">Signal</keyword>
<feature type="region of interest" description="Disordered" evidence="1">
    <location>
        <begin position="29"/>
        <end position="58"/>
    </location>
</feature>
<dbReference type="RefSeq" id="WP_090672081.1">
    <property type="nucleotide sequence ID" value="NZ_CAJNAP010000055.1"/>
</dbReference>
<proteinExistence type="predicted"/>
<dbReference type="SMART" id="SM00978">
    <property type="entry name" value="Tim44"/>
    <property type="match status" value="1"/>
</dbReference>
<dbReference type="Gene3D" id="3.10.450.240">
    <property type="match status" value="1"/>
</dbReference>
<feature type="transmembrane region" description="Helical" evidence="2">
    <location>
        <begin position="74"/>
        <end position="92"/>
    </location>
</feature>